<dbReference type="SUPFAM" id="SSF51126">
    <property type="entry name" value="Pectin lyase-like"/>
    <property type="match status" value="1"/>
</dbReference>
<feature type="domain" description="GH141-like insertion" evidence="1">
    <location>
        <begin position="143"/>
        <end position="284"/>
    </location>
</feature>
<evidence type="ECO:0000259" key="1">
    <source>
        <dbReference type="Pfam" id="PF21231"/>
    </source>
</evidence>
<evidence type="ECO:0000313" key="3">
    <source>
        <dbReference type="Proteomes" id="UP000077177"/>
    </source>
</evidence>
<dbReference type="EMBL" id="CP011390">
    <property type="protein sequence ID" value="ANE49726.1"/>
    <property type="molecule type" value="Genomic_DNA"/>
</dbReference>
<gene>
    <name evidence="2" type="ORF">SY85_03655</name>
</gene>
<dbReference type="PATRIC" id="fig|1492898.3.peg.796"/>
<dbReference type="PANTHER" id="PTHR36453:SF1">
    <property type="entry name" value="RIGHT HANDED BETA HELIX DOMAIN-CONTAINING PROTEIN"/>
    <property type="match status" value="1"/>
</dbReference>
<dbReference type="InterPro" id="IPR048482">
    <property type="entry name" value="GH141_ins"/>
</dbReference>
<dbReference type="RefSeq" id="WP_066401860.1">
    <property type="nucleotide sequence ID" value="NZ_CP011390.1"/>
</dbReference>
<reference evidence="2 3" key="2">
    <citation type="journal article" date="2016" name="Int. J. Syst. Evol. Microbiol.">
        <title>Flavisolibacter tropicus sp. nov., isolated from tropical soil.</title>
        <authorList>
            <person name="Lee J.J."/>
            <person name="Kang M.S."/>
            <person name="Kim G.S."/>
            <person name="Lee C.S."/>
            <person name="Lim S."/>
            <person name="Lee J."/>
            <person name="Roh S.H."/>
            <person name="Kang H."/>
            <person name="Ha J.M."/>
            <person name="Bae S."/>
            <person name="Jung H.Y."/>
            <person name="Kim M.K."/>
        </authorList>
    </citation>
    <scope>NUCLEOTIDE SEQUENCE [LARGE SCALE GENOMIC DNA]</scope>
    <source>
        <strain evidence="2 3">LCS9</strain>
    </source>
</reference>
<reference evidence="3" key="1">
    <citation type="submission" date="2015-01" db="EMBL/GenBank/DDBJ databases">
        <title>Flavisolibacter sp./LCS9/ whole genome sequencing.</title>
        <authorList>
            <person name="Kim M.K."/>
            <person name="Srinivasan S."/>
            <person name="Lee J.-J."/>
        </authorList>
    </citation>
    <scope>NUCLEOTIDE SEQUENCE [LARGE SCALE GENOMIC DNA]</scope>
    <source>
        <strain evidence="3">LCS9</strain>
    </source>
</reference>
<dbReference type="Pfam" id="PF21231">
    <property type="entry name" value="GH141_M"/>
    <property type="match status" value="1"/>
</dbReference>
<dbReference type="KEGG" id="fla:SY85_03655"/>
<protein>
    <recommendedName>
        <fullName evidence="1">GH141-like insertion domain-containing protein</fullName>
    </recommendedName>
</protein>
<keyword evidence="3" id="KW-1185">Reference proteome</keyword>
<dbReference type="STRING" id="1492898.SY85_03655"/>
<proteinExistence type="predicted"/>
<evidence type="ECO:0000313" key="2">
    <source>
        <dbReference type="EMBL" id="ANE49726.1"/>
    </source>
</evidence>
<dbReference type="OrthoDB" id="9808066at2"/>
<organism evidence="2 3">
    <name type="scientific">Flavisolibacter tropicus</name>
    <dbReference type="NCBI Taxonomy" id="1492898"/>
    <lineage>
        <taxon>Bacteria</taxon>
        <taxon>Pseudomonadati</taxon>
        <taxon>Bacteroidota</taxon>
        <taxon>Chitinophagia</taxon>
        <taxon>Chitinophagales</taxon>
        <taxon>Chitinophagaceae</taxon>
        <taxon>Flavisolibacter</taxon>
    </lineage>
</organism>
<name>A0A172TRU5_9BACT</name>
<accession>A0A172TRU5</accession>
<dbReference type="InterPro" id="IPR012334">
    <property type="entry name" value="Pectin_lyas_fold"/>
</dbReference>
<dbReference type="Proteomes" id="UP000077177">
    <property type="component" value="Chromosome"/>
</dbReference>
<sequence>MTLFVKQSIIKLILILFVAVVAPVATVMAGTQATYYVDPVKGNDSNNGRSPARAFRTIEKARNVVRTINSKMTGDIYVYLRGGIYGLTSTLSFGNDDSGTNGFNIIYAAYKGERPVISGGKQITGWSLYDTSRNIYRAYAGGDIETRQLFINGVRAIRAKSTEAPSSLNFVKASGYTNKGDVFANSGIPLHHWKNQQDIEFVYKNEWTAPRICVNMITRNDSITTITMKQPGWGFVTNKGGTSVGGTHNKNGRPWYIENAYELLDAEGEWYLNRATDSFYYKPRIGENLSTASVVVPVMEELIRVQGADSVNKAGFIQFRGITFSYATYLRPNGDRGLPDAQNNVMRDDQGESIIGAAVSLKYARSIKFDRDIFEHLGGTGLNMYSGCQDNLVVGTVFTDISGNGVQVGDYSGFFTAGSQNYAQNTDTLVWLRNNDVSNSYFYKIGVEYFSSSAIAATLPQDMDITHNEISNVPYSGIHVGWGWDRFPNTIHQRTNIQYNYVHDVMEVLRDGGAIYTMGPTNGSATNKGYISNNYCHDVLNPFGALYLDEGSSWFDLADNVVNNAPKYIHIWTNTIHDINANNTYTNTTVYKNSGVNTNITNTIVVSNDNWPANAQTIISNAGLEKAYVKIKSFLTAVPAAANNRKF</sequence>
<dbReference type="Gene3D" id="2.160.20.10">
    <property type="entry name" value="Single-stranded right-handed beta-helix, Pectin lyase-like"/>
    <property type="match status" value="2"/>
</dbReference>
<dbReference type="InterPro" id="IPR011050">
    <property type="entry name" value="Pectin_lyase_fold/virulence"/>
</dbReference>
<dbReference type="PANTHER" id="PTHR36453">
    <property type="entry name" value="SECRETED PROTEIN-RELATED"/>
    <property type="match status" value="1"/>
</dbReference>
<dbReference type="AlphaFoldDB" id="A0A172TRU5"/>